<dbReference type="AlphaFoldDB" id="A0A2I1FH78"/>
<keyword evidence="1" id="KW-0812">Transmembrane</keyword>
<accession>A0A2I1FH78</accession>
<reference evidence="2 5" key="2">
    <citation type="submission" date="2017-09" db="EMBL/GenBank/DDBJ databases">
        <title>Extensive intraspecific genome diversity in a model arbuscular mycorrhizal fungus.</title>
        <authorList>
            <person name="Chen E.C."/>
            <person name="Morin E."/>
            <person name="Beaudet D."/>
            <person name="Noel J."/>
            <person name="Ndikumana S."/>
            <person name="Charron P."/>
            <person name="St-Onge C."/>
            <person name="Giorgi J."/>
            <person name="Grigoriev I.V."/>
            <person name="Roux C."/>
            <person name="Martin F.M."/>
            <person name="Corradi N."/>
        </authorList>
    </citation>
    <scope>NUCLEOTIDE SEQUENCE [LARGE SCALE GENOMIC DNA]</scope>
    <source>
        <strain evidence="2 5">A5</strain>
    </source>
</reference>
<evidence type="ECO:0000313" key="5">
    <source>
        <dbReference type="Proteomes" id="UP000232722"/>
    </source>
</evidence>
<dbReference type="EMBL" id="LLXH01000040">
    <property type="protein sequence ID" value="PKC74835.1"/>
    <property type="molecule type" value="Genomic_DNA"/>
</dbReference>
<reference evidence="3 4" key="4">
    <citation type="submission" date="2017-10" db="EMBL/GenBank/DDBJ databases">
        <title>Genome analyses suggest a sexual origin of heterokaryosis in a supposedly ancient asexual fungus.</title>
        <authorList>
            <person name="Corradi N."/>
            <person name="Sedzielewska K."/>
            <person name="Noel J."/>
            <person name="Charron P."/>
            <person name="Farinelli L."/>
            <person name="Marton T."/>
            <person name="Kruger M."/>
            <person name="Pelin A."/>
            <person name="Brachmann A."/>
            <person name="Corradi N."/>
        </authorList>
    </citation>
    <scope>NUCLEOTIDE SEQUENCE [LARGE SCALE GENOMIC DNA]</scope>
    <source>
        <strain evidence="3 4">A1</strain>
    </source>
</reference>
<feature type="transmembrane region" description="Helical" evidence="1">
    <location>
        <begin position="44"/>
        <end position="66"/>
    </location>
</feature>
<evidence type="ECO:0000313" key="4">
    <source>
        <dbReference type="Proteomes" id="UP000232688"/>
    </source>
</evidence>
<sequence length="115" mass="13367">MNNLLTKRTNIRQEYENDEIKPFFIFTYIPGVLAVDVESRMEDTYGFFTDLIISIFFGTTFFYLAFSLAGNPELAYLRWFYEVYGHKNSDSYALRLALPAADNLYLRIGAYKAPS</sequence>
<organism evidence="2 5">
    <name type="scientific">Rhizophagus irregularis</name>
    <dbReference type="NCBI Taxonomy" id="588596"/>
    <lineage>
        <taxon>Eukaryota</taxon>
        <taxon>Fungi</taxon>
        <taxon>Fungi incertae sedis</taxon>
        <taxon>Mucoromycota</taxon>
        <taxon>Glomeromycotina</taxon>
        <taxon>Glomeromycetes</taxon>
        <taxon>Glomerales</taxon>
        <taxon>Glomeraceae</taxon>
        <taxon>Rhizophagus</taxon>
    </lineage>
</organism>
<comment type="caution">
    <text evidence="2">The sequence shown here is derived from an EMBL/GenBank/DDBJ whole genome shotgun (WGS) entry which is preliminary data.</text>
</comment>
<dbReference type="EMBL" id="LLXJ01000356">
    <property type="protein sequence ID" value="PKC10771.1"/>
    <property type="molecule type" value="Genomic_DNA"/>
</dbReference>
<name>A0A2I1FH78_9GLOM</name>
<evidence type="ECO:0000256" key="1">
    <source>
        <dbReference type="SAM" id="Phobius"/>
    </source>
</evidence>
<dbReference type="Proteomes" id="UP000232688">
    <property type="component" value="Unassembled WGS sequence"/>
</dbReference>
<keyword evidence="1" id="KW-1133">Transmembrane helix</keyword>
<feature type="transmembrane region" description="Helical" evidence="1">
    <location>
        <begin position="20"/>
        <end position="37"/>
    </location>
</feature>
<dbReference type="Proteomes" id="UP000232722">
    <property type="component" value="Unassembled WGS sequence"/>
</dbReference>
<keyword evidence="1" id="KW-0472">Membrane</keyword>
<reference evidence="3 4" key="3">
    <citation type="submission" date="2017-10" db="EMBL/GenBank/DDBJ databases">
        <title>Extensive intraspecific genome diversity in a model arbuscular mycorrhizal fungus.</title>
        <authorList>
            <person name="Chen E.C.H."/>
            <person name="Morin E."/>
            <person name="Baudet D."/>
            <person name="Noel J."/>
            <person name="Ndikumana S."/>
            <person name="Charron P."/>
            <person name="St-Onge C."/>
            <person name="Giorgi J."/>
            <person name="Grigoriev I.V."/>
            <person name="Roux C."/>
            <person name="Martin F.M."/>
            <person name="Corradi N."/>
        </authorList>
    </citation>
    <scope>NUCLEOTIDE SEQUENCE [LARGE SCALE GENOMIC DNA]</scope>
    <source>
        <strain evidence="3 4">A1</strain>
    </source>
</reference>
<reference evidence="2 5" key="1">
    <citation type="submission" date="2016-04" db="EMBL/GenBank/DDBJ databases">
        <title>Genome analyses suggest a sexual origin of heterokaryosis in a supposedly ancient asexual fungus.</title>
        <authorList>
            <person name="Ropars J."/>
            <person name="Sedzielewska K."/>
            <person name="Noel J."/>
            <person name="Charron P."/>
            <person name="Farinelli L."/>
            <person name="Marton T."/>
            <person name="Kruger M."/>
            <person name="Pelin A."/>
            <person name="Brachmann A."/>
            <person name="Corradi N."/>
        </authorList>
    </citation>
    <scope>NUCLEOTIDE SEQUENCE [LARGE SCALE GENOMIC DNA]</scope>
    <source>
        <strain evidence="2 5">A5</strain>
    </source>
</reference>
<dbReference type="VEuPathDB" id="FungiDB:RhiirA1_449536"/>
<evidence type="ECO:0000313" key="2">
    <source>
        <dbReference type="EMBL" id="PKC10771.1"/>
    </source>
</evidence>
<gene>
    <name evidence="3" type="ORF">RhiirA1_449536</name>
    <name evidence="2" type="ORF">RhiirA5_413936</name>
</gene>
<evidence type="ECO:0000313" key="3">
    <source>
        <dbReference type="EMBL" id="PKC74835.1"/>
    </source>
</evidence>
<protein>
    <submittedName>
        <fullName evidence="2">Uncharacterized protein</fullName>
    </submittedName>
</protein>
<proteinExistence type="predicted"/>